<dbReference type="EMBL" id="JBIAJP010000023">
    <property type="protein sequence ID" value="MFF0009744.1"/>
    <property type="molecule type" value="Genomic_DNA"/>
</dbReference>
<organism evidence="2 3">
    <name type="scientific">Streptomyces tibetensis</name>
    <dbReference type="NCBI Taxonomy" id="2382123"/>
    <lineage>
        <taxon>Bacteria</taxon>
        <taxon>Bacillati</taxon>
        <taxon>Actinomycetota</taxon>
        <taxon>Actinomycetes</taxon>
        <taxon>Kitasatosporales</taxon>
        <taxon>Streptomycetaceae</taxon>
        <taxon>Streptomyces</taxon>
    </lineage>
</organism>
<proteinExistence type="predicted"/>
<reference evidence="2 3" key="1">
    <citation type="submission" date="2024-10" db="EMBL/GenBank/DDBJ databases">
        <title>The Natural Products Discovery Center: Release of the First 8490 Sequenced Strains for Exploring Actinobacteria Biosynthetic Diversity.</title>
        <authorList>
            <person name="Kalkreuter E."/>
            <person name="Kautsar S.A."/>
            <person name="Yang D."/>
            <person name="Bader C.D."/>
            <person name="Teijaro C.N."/>
            <person name="Fluegel L."/>
            <person name="Davis C.M."/>
            <person name="Simpson J.R."/>
            <person name="Lauterbach L."/>
            <person name="Steele A.D."/>
            <person name="Gui C."/>
            <person name="Meng S."/>
            <person name="Li G."/>
            <person name="Viehrig K."/>
            <person name="Ye F."/>
            <person name="Su P."/>
            <person name="Kiefer A.F."/>
            <person name="Nichols A."/>
            <person name="Cepeda A.J."/>
            <person name="Yan W."/>
            <person name="Fan B."/>
            <person name="Jiang Y."/>
            <person name="Adhikari A."/>
            <person name="Zheng C.-J."/>
            <person name="Schuster L."/>
            <person name="Cowan T.M."/>
            <person name="Smanski M.J."/>
            <person name="Chevrette M.G."/>
            <person name="De Carvalho L.P.S."/>
            <person name="Shen B."/>
        </authorList>
    </citation>
    <scope>NUCLEOTIDE SEQUENCE [LARGE SCALE GENOMIC DNA]</scope>
    <source>
        <strain evidence="2 3">NPDC005497</strain>
    </source>
</reference>
<keyword evidence="1" id="KW-0812">Transmembrane</keyword>
<evidence type="ECO:0000313" key="2">
    <source>
        <dbReference type="EMBL" id="MFF0009744.1"/>
    </source>
</evidence>
<keyword evidence="1" id="KW-0472">Membrane</keyword>
<feature type="transmembrane region" description="Helical" evidence="1">
    <location>
        <begin position="6"/>
        <end position="28"/>
    </location>
</feature>
<evidence type="ECO:0008006" key="4">
    <source>
        <dbReference type="Google" id="ProtNLM"/>
    </source>
</evidence>
<dbReference type="Proteomes" id="UP001601422">
    <property type="component" value="Unassembled WGS sequence"/>
</dbReference>
<name>A0ABW6N8W1_9ACTN</name>
<dbReference type="RefSeq" id="WP_389835772.1">
    <property type="nucleotide sequence ID" value="NZ_JBIAJP010000023.1"/>
</dbReference>
<evidence type="ECO:0000313" key="3">
    <source>
        <dbReference type="Proteomes" id="UP001601422"/>
    </source>
</evidence>
<accession>A0ABW6N8W1</accession>
<comment type="caution">
    <text evidence="2">The sequence shown here is derived from an EMBL/GenBank/DDBJ whole genome shotgun (WGS) entry which is preliminary data.</text>
</comment>
<keyword evidence="3" id="KW-1185">Reference proteome</keyword>
<gene>
    <name evidence="2" type="ORF">ACFYQT_40865</name>
</gene>
<keyword evidence="1" id="KW-1133">Transmembrane helix</keyword>
<sequence>MTEGWGAVAAALIAGVVAVAGSFIGIYVGRRQVLDEAHIEHEQWLRDQRQEAYAAFLAKWDAAYTGMKQEVARLTEQWEAMEEHGLDISVDEDDLERAQETAEHLMQPMRAVQERVLLLGPDVVDHAVERMARALETLQAAFVDHLAPIVRPRPAVRWGGAVQAMEEARAEMTTVMRAEVRSAPTVGRVSRARTSV</sequence>
<evidence type="ECO:0000256" key="1">
    <source>
        <dbReference type="SAM" id="Phobius"/>
    </source>
</evidence>
<protein>
    <recommendedName>
        <fullName evidence="4">Secreted protein</fullName>
    </recommendedName>
</protein>